<feature type="transmembrane region" description="Helical" evidence="4">
    <location>
        <begin position="69"/>
        <end position="90"/>
    </location>
</feature>
<gene>
    <name evidence="6" type="primary">LOC116304156</name>
</gene>
<keyword evidence="4" id="KW-0406">Ion transport</keyword>
<feature type="transmembrane region" description="Helical" evidence="4">
    <location>
        <begin position="96"/>
        <end position="117"/>
    </location>
</feature>
<evidence type="ECO:0000256" key="2">
    <source>
        <dbReference type="ARBA" id="ARBA00022989"/>
    </source>
</evidence>
<keyword evidence="4" id="KW-0813">Transport</keyword>
<keyword evidence="4" id="KW-0186">Copper</keyword>
<organism evidence="5 6">
    <name type="scientific">Actinia tenebrosa</name>
    <name type="common">Australian red waratah sea anemone</name>
    <dbReference type="NCBI Taxonomy" id="6105"/>
    <lineage>
        <taxon>Eukaryota</taxon>
        <taxon>Metazoa</taxon>
        <taxon>Cnidaria</taxon>
        <taxon>Anthozoa</taxon>
        <taxon>Hexacorallia</taxon>
        <taxon>Actiniaria</taxon>
        <taxon>Actiniidae</taxon>
        <taxon>Actinia</taxon>
    </lineage>
</organism>
<dbReference type="GO" id="GO:0005375">
    <property type="term" value="F:copper ion transmembrane transporter activity"/>
    <property type="evidence" value="ECO:0007669"/>
    <property type="project" value="UniProtKB-UniRule"/>
</dbReference>
<dbReference type="GO" id="GO:0005524">
    <property type="term" value="F:ATP binding"/>
    <property type="evidence" value="ECO:0007669"/>
    <property type="project" value="InterPro"/>
</dbReference>
<dbReference type="OrthoDB" id="161814at2759"/>
<dbReference type="AlphaFoldDB" id="A0A6P8IU19"/>
<dbReference type="KEGG" id="aten:116304156"/>
<comment type="subcellular location">
    <subcellularLocation>
        <location evidence="4">Membrane</location>
        <topology evidence="4">Multi-pass membrane protein</topology>
    </subcellularLocation>
</comment>
<proteinExistence type="inferred from homology"/>
<sequence length="140" mass="16441">MVAFSDTRDFYVLIKPWRILSDRGLTGSFVAVFALAIFNECLKYYNAYRTYNPLQTNRNAITTNERMRFLATATSSYMVQNTLSFFIMLVAMTYNVWLFVAIVLGQSAAYLVFVPLLERYMYKKYRKNMLNRHYEPVTAT</sequence>
<keyword evidence="3 4" id="KW-0472">Membrane</keyword>
<dbReference type="Proteomes" id="UP000515163">
    <property type="component" value="Unplaced"/>
</dbReference>
<dbReference type="PANTHER" id="PTHR12483">
    <property type="entry name" value="SOLUTE CARRIER FAMILY 31 COPPER TRANSPORTERS"/>
    <property type="match status" value="1"/>
</dbReference>
<dbReference type="InterPro" id="IPR007274">
    <property type="entry name" value="Cop_transporter"/>
</dbReference>
<keyword evidence="5" id="KW-1185">Reference proteome</keyword>
<comment type="similarity">
    <text evidence="4">Belongs to the copper transporter (Ctr) (TC 1.A.56) family. SLC31A subfamily.</text>
</comment>
<dbReference type="InParanoid" id="A0A6P8IU19"/>
<dbReference type="SUPFAM" id="SSF90123">
    <property type="entry name" value="ABC transporter transmembrane region"/>
    <property type="match status" value="1"/>
</dbReference>
<dbReference type="InterPro" id="IPR036640">
    <property type="entry name" value="ABC1_TM_sf"/>
</dbReference>
<feature type="transmembrane region" description="Helical" evidence="4">
    <location>
        <begin position="25"/>
        <end position="48"/>
    </location>
</feature>
<evidence type="ECO:0000256" key="3">
    <source>
        <dbReference type="ARBA" id="ARBA00023136"/>
    </source>
</evidence>
<keyword evidence="4" id="KW-0187">Copper transport</keyword>
<evidence type="ECO:0000256" key="1">
    <source>
        <dbReference type="ARBA" id="ARBA00022692"/>
    </source>
</evidence>
<dbReference type="GO" id="GO:0016020">
    <property type="term" value="C:membrane"/>
    <property type="evidence" value="ECO:0007669"/>
    <property type="project" value="UniProtKB-SubCell"/>
</dbReference>
<dbReference type="RefSeq" id="XP_031569688.1">
    <property type="nucleotide sequence ID" value="XM_031713828.1"/>
</dbReference>
<protein>
    <recommendedName>
        <fullName evidence="4">Copper transport protein</fullName>
    </recommendedName>
</protein>
<keyword evidence="1 4" id="KW-0812">Transmembrane</keyword>
<reference evidence="6" key="1">
    <citation type="submission" date="2025-08" db="UniProtKB">
        <authorList>
            <consortium name="RefSeq"/>
        </authorList>
    </citation>
    <scope>IDENTIFICATION</scope>
    <source>
        <tissue evidence="6">Tentacle</tissue>
    </source>
</reference>
<name>A0A6P8IU19_ACTTE</name>
<dbReference type="Pfam" id="PF04145">
    <property type="entry name" value="Ctr"/>
    <property type="match status" value="1"/>
</dbReference>
<accession>A0A6P8IU19</accession>
<evidence type="ECO:0000256" key="4">
    <source>
        <dbReference type="RuleBase" id="RU367022"/>
    </source>
</evidence>
<dbReference type="PANTHER" id="PTHR12483:SF115">
    <property type="entry name" value="COPPER TRANSPORT PROTEIN"/>
    <property type="match status" value="1"/>
</dbReference>
<evidence type="ECO:0000313" key="6">
    <source>
        <dbReference type="RefSeq" id="XP_031569688.1"/>
    </source>
</evidence>
<dbReference type="GeneID" id="116304156"/>
<evidence type="ECO:0000313" key="5">
    <source>
        <dbReference type="Proteomes" id="UP000515163"/>
    </source>
</evidence>
<keyword evidence="2 4" id="KW-1133">Transmembrane helix</keyword>